<reference evidence="2" key="3">
    <citation type="submission" date="2025-05" db="UniProtKB">
        <authorList>
            <consortium name="Ensembl"/>
        </authorList>
    </citation>
    <scope>IDENTIFICATION</scope>
</reference>
<organism evidence="1">
    <name type="scientific">Tetraodon nigroviridis</name>
    <name type="common">Spotted green pufferfish</name>
    <name type="synonym">Chelonodon nigroviridis</name>
    <dbReference type="NCBI Taxonomy" id="99883"/>
    <lineage>
        <taxon>Eukaryota</taxon>
        <taxon>Metazoa</taxon>
        <taxon>Chordata</taxon>
        <taxon>Craniata</taxon>
        <taxon>Vertebrata</taxon>
        <taxon>Euteleostomi</taxon>
        <taxon>Actinopterygii</taxon>
        <taxon>Neopterygii</taxon>
        <taxon>Teleostei</taxon>
        <taxon>Neoteleostei</taxon>
        <taxon>Acanthomorphata</taxon>
        <taxon>Eupercaria</taxon>
        <taxon>Tetraodontiformes</taxon>
        <taxon>Tetradontoidea</taxon>
        <taxon>Tetraodontidae</taxon>
        <taxon>Tetraodon</taxon>
    </lineage>
</organism>
<dbReference type="HOGENOM" id="CLU_1111108_0_0_1"/>
<dbReference type="PANTHER" id="PTHR31749:SF3">
    <property type="entry name" value="KINETOCHORE-ASSOCIATED PROTEIN NSL1 HOMOLOG"/>
    <property type="match status" value="1"/>
</dbReference>
<dbReference type="InterPro" id="IPR013950">
    <property type="entry name" value="Mis14/Nsl1"/>
</dbReference>
<dbReference type="STRING" id="99883.ENSTNIP00000005074"/>
<keyword evidence="3" id="KW-1185">Reference proteome</keyword>
<reference evidence="1 3" key="1">
    <citation type="journal article" date="2004" name="Nature">
        <title>Genome duplication in the teleost fish Tetraodon nigroviridis reveals the early vertebrate proto-karyotype.</title>
        <authorList>
            <person name="Jaillon O."/>
            <person name="Aury J.-M."/>
            <person name="Brunet F."/>
            <person name="Petit J.-L."/>
            <person name="Stange-Thomann N."/>
            <person name="Mauceli E."/>
            <person name="Bouneau L."/>
            <person name="Fischer C."/>
            <person name="Ozouf-Costaz C."/>
            <person name="Bernot A."/>
            <person name="Nicaud S."/>
            <person name="Jaffe D."/>
            <person name="Fisher S."/>
            <person name="Lutfalla G."/>
            <person name="Dossat C."/>
            <person name="Segurens B."/>
            <person name="Dasilva C."/>
            <person name="Salanoubat M."/>
            <person name="Levy M."/>
            <person name="Boudet N."/>
            <person name="Castellano S."/>
            <person name="Anthouard V."/>
            <person name="Jubin C."/>
            <person name="Castelli V."/>
            <person name="Katinka M."/>
            <person name="Vacherie B."/>
            <person name="Biemont C."/>
            <person name="Skalli Z."/>
            <person name="Cattolico L."/>
            <person name="Poulain J."/>
            <person name="De Berardinis V."/>
            <person name="Cruaud C."/>
            <person name="Duprat S."/>
            <person name="Brottier P."/>
            <person name="Coutanceau J.-P."/>
            <person name="Gouzy J."/>
            <person name="Parra G."/>
            <person name="Lardier G."/>
            <person name="Chapple C."/>
            <person name="McKernan K.J."/>
            <person name="McEwan P."/>
            <person name="Bosak S."/>
            <person name="Kellis M."/>
            <person name="Volff J.-N."/>
            <person name="Guigo R."/>
            <person name="Zody M.C."/>
            <person name="Mesirov J."/>
            <person name="Lindblad-Toh K."/>
            <person name="Birren B."/>
            <person name="Nusbaum C."/>
            <person name="Kahn D."/>
            <person name="Robinson-Rechavi M."/>
            <person name="Laudet V."/>
            <person name="Schachter V."/>
            <person name="Quetier F."/>
            <person name="Saurin W."/>
            <person name="Scarpelli C."/>
            <person name="Wincker P."/>
            <person name="Lander E.S."/>
            <person name="Weissenbach J."/>
            <person name="Roest Crollius H."/>
        </authorList>
    </citation>
    <scope>NUCLEOTIDE SEQUENCE [LARGE SCALE GENOMIC DNA]</scope>
</reference>
<gene>
    <name evidence="1" type="ORF">GSTENG00003474001</name>
</gene>
<dbReference type="Pfam" id="PF08641">
    <property type="entry name" value="Mis14"/>
    <property type="match status" value="1"/>
</dbReference>
<dbReference type="OMA" id="AWQETSD"/>
<dbReference type="Ensembl" id="ENSTNIT00000005220.1">
    <property type="protein sequence ID" value="ENSTNIP00000005074.1"/>
    <property type="gene ID" value="ENSTNIG00000002523.1"/>
</dbReference>
<dbReference type="PANTHER" id="PTHR31749">
    <property type="entry name" value="KINETOCHORE-ASSOCIATED PROTEIN NSL1 HOMOLOG"/>
    <property type="match status" value="1"/>
</dbReference>
<proteinExistence type="predicted"/>
<dbReference type="EMBL" id="CAAE01007053">
    <property type="protein sequence ID" value="CAF89539.1"/>
    <property type="molecule type" value="Genomic_DNA"/>
</dbReference>
<evidence type="ECO:0000313" key="1">
    <source>
        <dbReference type="EMBL" id="CAF89539.1"/>
    </source>
</evidence>
<dbReference type="Proteomes" id="UP000007303">
    <property type="component" value="Unassembled WGS sequence"/>
</dbReference>
<name>Q4TC43_TETNG</name>
<sequence>MEPELRRSVANDTNVELRVDVSSKREVLQQLQRYKNILETVLDGQKDVEEETTRVLLQELLADFEAGVQDSVLVDGKPWEEAADGESSDLDVVLDDAIVEAAWKRRVYPRRVLPHAVRSLKAERKLLGLHAKAVNPEELVRDPGGEKIMSDVAAAAPQVVKEAVQVMKSIHSVQRQAEGLCDVLTTKPSPTTLEIHQEVLGHTGQSDAHLLPEGGTHRSRRPIRRAVEEAAAAGGYVPPAKKPVG</sequence>
<dbReference type="GeneTree" id="ENSGT00390000001374"/>
<evidence type="ECO:0000313" key="2">
    <source>
        <dbReference type="Ensembl" id="ENSTNIP00000005074.1"/>
    </source>
</evidence>
<reference evidence="1" key="2">
    <citation type="submission" date="2004-02" db="EMBL/GenBank/DDBJ databases">
        <authorList>
            <consortium name="Genoscope"/>
            <consortium name="Whitehead Institute Centre for Genome Research"/>
        </authorList>
    </citation>
    <scope>NUCLEOTIDE SEQUENCE</scope>
</reference>
<dbReference type="AlphaFoldDB" id="Q4TC43"/>
<evidence type="ECO:0000313" key="3">
    <source>
        <dbReference type="Proteomes" id="UP000007303"/>
    </source>
</evidence>
<dbReference type="GO" id="GO:0000070">
    <property type="term" value="P:mitotic sister chromatid segregation"/>
    <property type="evidence" value="ECO:0007669"/>
    <property type="project" value="InterPro"/>
</dbReference>
<dbReference type="GO" id="GO:0000444">
    <property type="term" value="C:MIS12/MIND type complex"/>
    <property type="evidence" value="ECO:0007669"/>
    <property type="project" value="TreeGrafter"/>
</dbReference>
<dbReference type="KEGG" id="tng:GSTEN00003474G001"/>
<accession>Q4TC43</accession>
<protein>
    <submittedName>
        <fullName evidence="1">(spotted green pufferfish) hypothetical protein</fullName>
    </submittedName>
    <submittedName>
        <fullName evidence="2">NSL1 component of MIS12 kinetochore complex</fullName>
    </submittedName>
</protein>
<dbReference type="OrthoDB" id="5973266at2759"/>